<keyword evidence="4" id="KW-1185">Reference proteome</keyword>
<accession>A0ABC8TA34</accession>
<dbReference type="InterPro" id="IPR002634">
    <property type="entry name" value="BolA"/>
</dbReference>
<dbReference type="EMBL" id="CAUOFW020004514">
    <property type="protein sequence ID" value="CAK9165986.1"/>
    <property type="molecule type" value="Genomic_DNA"/>
</dbReference>
<protein>
    <submittedName>
        <fullName evidence="2">Uncharacterized protein</fullName>
    </submittedName>
</protein>
<evidence type="ECO:0000313" key="4">
    <source>
        <dbReference type="Proteomes" id="UP001642360"/>
    </source>
</evidence>
<gene>
    <name evidence="2" type="ORF">ILEXP_LOCUS35194</name>
    <name evidence="3" type="ORF">ILEXP_LOCUS41111</name>
</gene>
<dbReference type="AlphaFoldDB" id="A0ABC8TA34"/>
<dbReference type="PANTHER" id="PTHR46230">
    <property type="match status" value="1"/>
</dbReference>
<dbReference type="EMBL" id="CAUOFW020005780">
    <property type="protein sequence ID" value="CAK9171538.1"/>
    <property type="molecule type" value="Genomic_DNA"/>
</dbReference>
<dbReference type="PANTHER" id="PTHR46230:SF4">
    <property type="entry name" value="PROTEIN BOLA4, CHLOROPLASTIC_MITOCHONDRIAL"/>
    <property type="match status" value="1"/>
</dbReference>
<dbReference type="InterPro" id="IPR036065">
    <property type="entry name" value="BolA-like_sf"/>
</dbReference>
<organism evidence="2 4">
    <name type="scientific">Ilex paraguariensis</name>
    <name type="common">yerba mate</name>
    <dbReference type="NCBI Taxonomy" id="185542"/>
    <lineage>
        <taxon>Eukaryota</taxon>
        <taxon>Viridiplantae</taxon>
        <taxon>Streptophyta</taxon>
        <taxon>Embryophyta</taxon>
        <taxon>Tracheophyta</taxon>
        <taxon>Spermatophyta</taxon>
        <taxon>Magnoliopsida</taxon>
        <taxon>eudicotyledons</taxon>
        <taxon>Gunneridae</taxon>
        <taxon>Pentapetalae</taxon>
        <taxon>asterids</taxon>
        <taxon>campanulids</taxon>
        <taxon>Aquifoliales</taxon>
        <taxon>Aquifoliaceae</taxon>
        <taxon>Ilex</taxon>
    </lineage>
</organism>
<comment type="caution">
    <text evidence="2">The sequence shown here is derived from an EMBL/GenBank/DDBJ whole genome shotgun (WGS) entry which is preliminary data.</text>
</comment>
<dbReference type="SUPFAM" id="SSF82657">
    <property type="entry name" value="BolA-like"/>
    <property type="match status" value="1"/>
</dbReference>
<evidence type="ECO:0000313" key="3">
    <source>
        <dbReference type="EMBL" id="CAK9171538.1"/>
    </source>
</evidence>
<name>A0ABC8TA34_9AQUA</name>
<dbReference type="Proteomes" id="UP001642360">
    <property type="component" value="Unassembled WGS sequence"/>
</dbReference>
<comment type="similarity">
    <text evidence="1">Belongs to the BolA/IbaG family.</text>
</comment>
<evidence type="ECO:0000313" key="2">
    <source>
        <dbReference type="EMBL" id="CAK9165986.1"/>
    </source>
</evidence>
<proteinExistence type="inferred from homology"/>
<sequence length="153" mass="17429">MPMVMVGMLGKLASHCDIVQINAHHSSPISPRDQKPDEFLWEHEECSQKTWGIRQLTGNVLQVYSLTVITCAGIPTIHDINHRIYLLHLVRWIESCILTFIDSIDVISSSFDGQSVVNRQRMVYKAIWEELQNTVHAVDQMTTRTPTEAASEK</sequence>
<reference evidence="2 4" key="1">
    <citation type="submission" date="2024-02" db="EMBL/GenBank/DDBJ databases">
        <authorList>
            <person name="Vignale AGUSTIN F."/>
            <person name="Sosa J E."/>
            <person name="Modenutti C."/>
        </authorList>
    </citation>
    <scope>NUCLEOTIDE SEQUENCE [LARGE SCALE GENOMIC DNA]</scope>
</reference>
<dbReference type="Pfam" id="PF01722">
    <property type="entry name" value="BolA"/>
    <property type="match status" value="1"/>
</dbReference>
<dbReference type="Gene3D" id="3.30.300.90">
    <property type="entry name" value="BolA-like"/>
    <property type="match status" value="1"/>
</dbReference>
<evidence type="ECO:0000256" key="1">
    <source>
        <dbReference type="RuleBase" id="RU003860"/>
    </source>
</evidence>